<protein>
    <recommendedName>
        <fullName evidence="5">Sel1 repeat family protein</fullName>
    </recommendedName>
</protein>
<reference evidence="3 4" key="1">
    <citation type="journal article" date="2024" name="Curr. Microbiol.">
        <title>Luteibacter sahnii sp. nov., A Novel Yellow-Colored Xanthomonadin Pigment Producing Probiotic Bacterium from Healthy Rice Seed Microbiome.</title>
        <authorList>
            <person name="Jaiswal G."/>
            <person name="Rana R."/>
            <person name="Nayak P.K."/>
            <person name="Chouhan R."/>
            <person name="Gandhi S.G."/>
            <person name="Patel H.K."/>
            <person name="Patil P.B."/>
        </authorList>
    </citation>
    <scope>NUCLEOTIDE SEQUENCE [LARGE SCALE GENOMIC DNA]</scope>
    <source>
        <strain evidence="3 4">PPL201</strain>
    </source>
</reference>
<feature type="region of interest" description="Disordered" evidence="1">
    <location>
        <begin position="119"/>
        <end position="152"/>
    </location>
</feature>
<dbReference type="SUPFAM" id="SSF81901">
    <property type="entry name" value="HCP-like"/>
    <property type="match status" value="1"/>
</dbReference>
<dbReference type="Proteomes" id="UP001528850">
    <property type="component" value="Unassembled WGS sequence"/>
</dbReference>
<feature type="chain" id="PRO_5046193467" description="Sel1 repeat family protein" evidence="2">
    <location>
        <begin position="21"/>
        <end position="152"/>
    </location>
</feature>
<dbReference type="InterPro" id="IPR011990">
    <property type="entry name" value="TPR-like_helical_dom_sf"/>
</dbReference>
<keyword evidence="2" id="KW-0732">Signal</keyword>
<evidence type="ECO:0000313" key="3">
    <source>
        <dbReference type="EMBL" id="MDF4025738.1"/>
    </source>
</evidence>
<gene>
    <name evidence="3" type="ORF">P3W24_12245</name>
</gene>
<evidence type="ECO:0000256" key="2">
    <source>
        <dbReference type="SAM" id="SignalP"/>
    </source>
</evidence>
<accession>A0ABT6BCY6</accession>
<organism evidence="3 4">
    <name type="scientific">Luteibacter sahnii</name>
    <dbReference type="NCBI Taxonomy" id="3021977"/>
    <lineage>
        <taxon>Bacteria</taxon>
        <taxon>Pseudomonadati</taxon>
        <taxon>Pseudomonadota</taxon>
        <taxon>Gammaproteobacteria</taxon>
        <taxon>Lysobacterales</taxon>
        <taxon>Rhodanobacteraceae</taxon>
        <taxon>Luteibacter</taxon>
    </lineage>
</organism>
<feature type="signal peptide" evidence="2">
    <location>
        <begin position="1"/>
        <end position="20"/>
    </location>
</feature>
<keyword evidence="4" id="KW-1185">Reference proteome</keyword>
<evidence type="ECO:0000313" key="4">
    <source>
        <dbReference type="Proteomes" id="UP001528850"/>
    </source>
</evidence>
<dbReference type="Gene3D" id="1.25.40.10">
    <property type="entry name" value="Tetratricopeptide repeat domain"/>
    <property type="match status" value="1"/>
</dbReference>
<comment type="caution">
    <text evidence="3">The sequence shown here is derived from an EMBL/GenBank/DDBJ whole genome shotgun (WGS) entry which is preliminary data.</text>
</comment>
<name>A0ABT6BCY6_9GAMM</name>
<sequence length="152" mass="17170">MKKWWIFAVVVMLFTAHAVASQANGEEPINLNQSLFLTPQQRVTLAVEAMRGSSEAAAKISMFYGFVALNPIEQHRWAVIAAENGDPVDQFNAYQDFMNYGTELDKERALFWLRKSASAGDKVAQDELMNLEKKNKRSDKKDGKQTSDPIKQ</sequence>
<evidence type="ECO:0008006" key="5">
    <source>
        <dbReference type="Google" id="ProtNLM"/>
    </source>
</evidence>
<feature type="compositionally biased region" description="Basic and acidic residues" evidence="1">
    <location>
        <begin position="139"/>
        <end position="152"/>
    </location>
</feature>
<dbReference type="EMBL" id="JARJJS010000002">
    <property type="protein sequence ID" value="MDF4025738.1"/>
    <property type="molecule type" value="Genomic_DNA"/>
</dbReference>
<evidence type="ECO:0000256" key="1">
    <source>
        <dbReference type="SAM" id="MobiDB-lite"/>
    </source>
</evidence>
<proteinExistence type="predicted"/>